<sequence>MFAYHATVLYHRLHVPSFCLQTRIFEIFPSAFGELEFQLTYEKFQDWTSSTSMENTGITIFLPKFKMEEEYSLIHTLNKMGMNDLFHEDKADLSGMSGYRDLAVSEVRHKAYIEVNEEGSKAGAATAVVVIFTSTSNPPQFQANRPFLLFIKHNSTKSILFAGKLSSP</sequence>
<dbReference type="PANTHER" id="PTHR11461">
    <property type="entry name" value="SERINE PROTEASE INHIBITOR, SERPIN"/>
    <property type="match status" value="1"/>
</dbReference>
<dbReference type="InterPro" id="IPR023796">
    <property type="entry name" value="Serpin_dom"/>
</dbReference>
<organism evidence="4 5">
    <name type="scientific">Laticauda laticaudata</name>
    <name type="common">Blue-ringed sea krait</name>
    <name type="synonym">Blue-lipped sea krait</name>
    <dbReference type="NCBI Taxonomy" id="8630"/>
    <lineage>
        <taxon>Eukaryota</taxon>
        <taxon>Metazoa</taxon>
        <taxon>Chordata</taxon>
        <taxon>Craniata</taxon>
        <taxon>Vertebrata</taxon>
        <taxon>Euteleostomi</taxon>
        <taxon>Lepidosauria</taxon>
        <taxon>Squamata</taxon>
        <taxon>Bifurcata</taxon>
        <taxon>Unidentata</taxon>
        <taxon>Episquamata</taxon>
        <taxon>Toxicofera</taxon>
        <taxon>Serpentes</taxon>
        <taxon>Colubroidea</taxon>
        <taxon>Elapidae</taxon>
        <taxon>Laticaudinae</taxon>
        <taxon>Laticauda</taxon>
    </lineage>
</organism>
<comment type="similarity">
    <text evidence="1 2">Belongs to the serpin family.</text>
</comment>
<proteinExistence type="inferred from homology"/>
<dbReference type="AlphaFoldDB" id="A0A8C5WP28"/>
<dbReference type="SUPFAM" id="SSF56574">
    <property type="entry name" value="Serpins"/>
    <property type="match status" value="1"/>
</dbReference>
<dbReference type="Ensembl" id="ENSLLTT00000003417.1">
    <property type="protein sequence ID" value="ENSLLTP00000003285.1"/>
    <property type="gene ID" value="ENSLLTG00000002472.1"/>
</dbReference>
<evidence type="ECO:0000259" key="3">
    <source>
        <dbReference type="SMART" id="SM00093"/>
    </source>
</evidence>
<evidence type="ECO:0000313" key="4">
    <source>
        <dbReference type="Ensembl" id="ENSLLTP00000003285.1"/>
    </source>
</evidence>
<dbReference type="PANTHER" id="PTHR11461:SF211">
    <property type="entry name" value="GH10112P-RELATED"/>
    <property type="match status" value="1"/>
</dbReference>
<dbReference type="Gene3D" id="2.30.39.10">
    <property type="entry name" value="Alpha-1-antitrypsin, domain 1"/>
    <property type="match status" value="1"/>
</dbReference>
<evidence type="ECO:0000256" key="1">
    <source>
        <dbReference type="ARBA" id="ARBA00009500"/>
    </source>
</evidence>
<dbReference type="Pfam" id="PF00079">
    <property type="entry name" value="Serpin"/>
    <property type="match status" value="1"/>
</dbReference>
<evidence type="ECO:0000313" key="5">
    <source>
        <dbReference type="Proteomes" id="UP000694406"/>
    </source>
</evidence>
<evidence type="ECO:0000256" key="2">
    <source>
        <dbReference type="RuleBase" id="RU000411"/>
    </source>
</evidence>
<dbReference type="Proteomes" id="UP000694406">
    <property type="component" value="Unplaced"/>
</dbReference>
<keyword evidence="5" id="KW-1185">Reference proteome</keyword>
<feature type="domain" description="Serpin" evidence="3">
    <location>
        <begin position="1"/>
        <end position="168"/>
    </location>
</feature>
<protein>
    <recommendedName>
        <fullName evidence="3">Serpin domain-containing protein</fullName>
    </recommendedName>
</protein>
<dbReference type="PROSITE" id="PS00284">
    <property type="entry name" value="SERPIN"/>
    <property type="match status" value="1"/>
</dbReference>
<name>A0A8C5WP28_LATLA</name>
<dbReference type="InterPro" id="IPR042178">
    <property type="entry name" value="Serpin_sf_1"/>
</dbReference>
<reference evidence="4" key="1">
    <citation type="submission" date="2025-08" db="UniProtKB">
        <authorList>
            <consortium name="Ensembl"/>
        </authorList>
    </citation>
    <scope>IDENTIFICATION</scope>
</reference>
<dbReference type="SMART" id="SM00093">
    <property type="entry name" value="SERPIN"/>
    <property type="match status" value="1"/>
</dbReference>
<dbReference type="InterPro" id="IPR000215">
    <property type="entry name" value="Serpin_fam"/>
</dbReference>
<dbReference type="GeneTree" id="ENSGT00940000154835"/>
<accession>A0A8C5WP28</accession>
<dbReference type="InterPro" id="IPR036186">
    <property type="entry name" value="Serpin_sf"/>
</dbReference>
<dbReference type="GO" id="GO:0005615">
    <property type="term" value="C:extracellular space"/>
    <property type="evidence" value="ECO:0007669"/>
    <property type="project" value="InterPro"/>
</dbReference>
<dbReference type="GO" id="GO:0004867">
    <property type="term" value="F:serine-type endopeptidase inhibitor activity"/>
    <property type="evidence" value="ECO:0007669"/>
    <property type="project" value="InterPro"/>
</dbReference>
<dbReference type="Gene3D" id="3.30.497.10">
    <property type="entry name" value="Antithrombin, subunit I, domain 2"/>
    <property type="match status" value="1"/>
</dbReference>
<reference evidence="4" key="2">
    <citation type="submission" date="2025-09" db="UniProtKB">
        <authorList>
            <consortium name="Ensembl"/>
        </authorList>
    </citation>
    <scope>IDENTIFICATION</scope>
</reference>
<dbReference type="InterPro" id="IPR023795">
    <property type="entry name" value="Serpin_CS"/>
</dbReference>
<dbReference type="InterPro" id="IPR042185">
    <property type="entry name" value="Serpin_sf_2"/>
</dbReference>